<dbReference type="AlphaFoldDB" id="A0A0L9TCQ7"/>
<reference evidence="2" key="1">
    <citation type="journal article" date="2015" name="Proc. Natl. Acad. Sci. U.S.A.">
        <title>Genome sequencing of adzuki bean (Vigna angularis) provides insight into high starch and low fat accumulation and domestication.</title>
        <authorList>
            <person name="Yang K."/>
            <person name="Tian Z."/>
            <person name="Chen C."/>
            <person name="Luo L."/>
            <person name="Zhao B."/>
            <person name="Wang Z."/>
            <person name="Yu L."/>
            <person name="Li Y."/>
            <person name="Sun Y."/>
            <person name="Li W."/>
            <person name="Chen Y."/>
            <person name="Li Y."/>
            <person name="Zhang Y."/>
            <person name="Ai D."/>
            <person name="Zhao J."/>
            <person name="Shang C."/>
            <person name="Ma Y."/>
            <person name="Wu B."/>
            <person name="Wang M."/>
            <person name="Gao L."/>
            <person name="Sun D."/>
            <person name="Zhang P."/>
            <person name="Guo F."/>
            <person name="Wang W."/>
            <person name="Li Y."/>
            <person name="Wang J."/>
            <person name="Varshney R.K."/>
            <person name="Wang J."/>
            <person name="Ling H.Q."/>
            <person name="Wan P."/>
        </authorList>
    </citation>
    <scope>NUCLEOTIDE SEQUENCE</scope>
    <source>
        <strain evidence="2">cv. Jingnong 6</strain>
    </source>
</reference>
<gene>
    <name evidence="1" type="ORF">LR48_Vigan521s001100</name>
</gene>
<dbReference type="EMBL" id="KQ258425">
    <property type="protein sequence ID" value="KOM28323.1"/>
    <property type="molecule type" value="Genomic_DNA"/>
</dbReference>
<evidence type="ECO:0000313" key="2">
    <source>
        <dbReference type="Proteomes" id="UP000053144"/>
    </source>
</evidence>
<protein>
    <recommendedName>
        <fullName evidence="3">TMV resistance protein N</fullName>
    </recommendedName>
</protein>
<dbReference type="Gramene" id="KOM28323">
    <property type="protein sequence ID" value="KOM28323"/>
    <property type="gene ID" value="LR48_Vigan521s001100"/>
</dbReference>
<name>A0A0L9TCQ7_PHAAN</name>
<dbReference type="OMA" id="NCLLRFI"/>
<proteinExistence type="predicted"/>
<evidence type="ECO:0008006" key="3">
    <source>
        <dbReference type="Google" id="ProtNLM"/>
    </source>
</evidence>
<sequence length="213" mass="23821">MASYLIGMGSYQQVFYMLSNSISKVLKTNSSTDFVLPGDNYPYWLAYRGEGYSVPFQVPEDSECRMKGMLLCVVYSSTPGNMETKNLTNVFIFNYTKCTIQIYKQATTMFFSDEDWQGVISNLGPGDKVEIFVGVGDGITAKKTAVYLIYGQSITMRMESLGLSAQESPELSVILSPKMSAQPTTDVEMKAKKPKKNIFEKIRNIVRVCSCLD</sequence>
<dbReference type="Proteomes" id="UP000053144">
    <property type="component" value="Unassembled WGS sequence"/>
</dbReference>
<organism evidence="1 2">
    <name type="scientific">Phaseolus angularis</name>
    <name type="common">Azuki bean</name>
    <name type="synonym">Vigna angularis</name>
    <dbReference type="NCBI Taxonomy" id="3914"/>
    <lineage>
        <taxon>Eukaryota</taxon>
        <taxon>Viridiplantae</taxon>
        <taxon>Streptophyta</taxon>
        <taxon>Embryophyta</taxon>
        <taxon>Tracheophyta</taxon>
        <taxon>Spermatophyta</taxon>
        <taxon>Magnoliopsida</taxon>
        <taxon>eudicotyledons</taxon>
        <taxon>Gunneridae</taxon>
        <taxon>Pentapetalae</taxon>
        <taxon>rosids</taxon>
        <taxon>fabids</taxon>
        <taxon>Fabales</taxon>
        <taxon>Fabaceae</taxon>
        <taxon>Papilionoideae</taxon>
        <taxon>50 kb inversion clade</taxon>
        <taxon>NPAAA clade</taxon>
        <taxon>indigoferoid/millettioid clade</taxon>
        <taxon>Phaseoleae</taxon>
        <taxon>Vigna</taxon>
    </lineage>
</organism>
<accession>A0A0L9TCQ7</accession>
<evidence type="ECO:0000313" key="1">
    <source>
        <dbReference type="EMBL" id="KOM28323.1"/>
    </source>
</evidence>